<protein>
    <submittedName>
        <fullName evidence="1">Uncharacterized protein</fullName>
    </submittedName>
</protein>
<reference evidence="1 2" key="1">
    <citation type="submission" date="2018-06" db="EMBL/GenBank/DDBJ databases">
        <authorList>
            <consortium name="Pathogen Informatics"/>
            <person name="Doyle S."/>
        </authorList>
    </citation>
    <scope>NUCLEOTIDE SEQUENCE [LARGE SCALE GENOMIC DNA]</scope>
    <source>
        <strain evidence="1 2">NCTC11997</strain>
    </source>
</reference>
<evidence type="ECO:0000313" key="2">
    <source>
        <dbReference type="Proteomes" id="UP000254603"/>
    </source>
</evidence>
<evidence type="ECO:0000313" key="1">
    <source>
        <dbReference type="EMBL" id="SUA55686.1"/>
    </source>
</evidence>
<name>A0A378XGB5_9BURK</name>
<sequence>MTLLSYVHRASDKPLLGKTIRQALDQATEV</sequence>
<proteinExistence type="predicted"/>
<accession>A0A378XGB5</accession>
<dbReference type="EMBL" id="UGSB01000001">
    <property type="protein sequence ID" value="SUA55686.1"/>
    <property type="molecule type" value="Genomic_DNA"/>
</dbReference>
<dbReference type="STRING" id="1122619.GCA_000373745_02028"/>
<organism evidence="1 2">
    <name type="scientific">Oligella ureolytica</name>
    <dbReference type="NCBI Taxonomy" id="90244"/>
    <lineage>
        <taxon>Bacteria</taxon>
        <taxon>Pseudomonadati</taxon>
        <taxon>Pseudomonadota</taxon>
        <taxon>Betaproteobacteria</taxon>
        <taxon>Burkholderiales</taxon>
        <taxon>Alcaligenaceae</taxon>
        <taxon>Oligella</taxon>
    </lineage>
</organism>
<dbReference type="AlphaFoldDB" id="A0A378XGB5"/>
<dbReference type="Proteomes" id="UP000254603">
    <property type="component" value="Unassembled WGS sequence"/>
</dbReference>
<gene>
    <name evidence="1" type="ORF">NCTC11997_01894</name>
</gene>